<proteinExistence type="predicted"/>
<keyword evidence="4" id="KW-1185">Reference proteome</keyword>
<reference evidence="3" key="1">
    <citation type="submission" date="2021-08" db="EMBL/GenBank/DDBJ databases">
        <title>Hoeflea bacterium WL0058 sp. nov., isolated from the sediment.</title>
        <authorList>
            <person name="Wang L."/>
            <person name="Zhang D."/>
        </authorList>
    </citation>
    <scope>NUCLEOTIDE SEQUENCE</scope>
    <source>
        <strain evidence="3">WL0058</strain>
    </source>
</reference>
<dbReference type="InterPro" id="IPR050523">
    <property type="entry name" value="AKR_Detox_Biosynth"/>
</dbReference>
<accession>A0AAE2ZLR2</accession>
<feature type="domain" description="NADP-dependent oxidoreductase" evidence="2">
    <location>
        <begin position="15"/>
        <end position="340"/>
    </location>
</feature>
<evidence type="ECO:0000313" key="3">
    <source>
        <dbReference type="EMBL" id="MBW8638309.1"/>
    </source>
</evidence>
<sequence length="347" mass="38643">MKYKKLGRSDLSVSEICLGSMTWGSQNSEAEGHEQLDYGVDQGINFIDTAEMYPTTPRLAETTGRTEEIIGAWLKGRPDRDRLVVATKVTGEGNRDVRNGRRVDGATVREALEDSLKRLQTDYIDLYQLHWPNRGSYHFRKHWTYNPRTLNVGDMDQEVADILGEVARLTEEGKLRAFGLSNESAWGVMKFIEASNRHGLPRIASIQNEYNLLTRLFDLDLAEVSVLEDVTLLAWSPLAAGCLSGKYADGSKPAGSRMTIQENLNGRYHEVSKAAIARYLDVAARHGLDPAQMAIAFCLSRPFPTIPIIGATSMQQLKIDIDSADTVLSDAVLDGIQSIYRDQPRPI</sequence>
<dbReference type="InterPro" id="IPR036812">
    <property type="entry name" value="NAD(P)_OxRdtase_dom_sf"/>
</dbReference>
<evidence type="ECO:0000259" key="2">
    <source>
        <dbReference type="Pfam" id="PF00248"/>
    </source>
</evidence>
<keyword evidence="1" id="KW-0560">Oxidoreductase</keyword>
<dbReference type="InterPro" id="IPR023210">
    <property type="entry name" value="NADP_OxRdtase_dom"/>
</dbReference>
<evidence type="ECO:0000313" key="4">
    <source>
        <dbReference type="Proteomes" id="UP001196509"/>
    </source>
</evidence>
<dbReference type="PANTHER" id="PTHR43364">
    <property type="entry name" value="NADH-SPECIFIC METHYLGLYOXAL REDUCTASE-RELATED"/>
    <property type="match status" value="1"/>
</dbReference>
<dbReference type="SUPFAM" id="SSF51430">
    <property type="entry name" value="NAD(P)-linked oxidoreductase"/>
    <property type="match status" value="1"/>
</dbReference>
<evidence type="ECO:0000256" key="1">
    <source>
        <dbReference type="ARBA" id="ARBA00023002"/>
    </source>
</evidence>
<dbReference type="RefSeq" id="WP_220228945.1">
    <property type="nucleotide sequence ID" value="NZ_JAICBX010000002.1"/>
</dbReference>
<organism evidence="3 4">
    <name type="scientific">Flavimaribacter sediminis</name>
    <dbReference type="NCBI Taxonomy" id="2865987"/>
    <lineage>
        <taxon>Bacteria</taxon>
        <taxon>Pseudomonadati</taxon>
        <taxon>Pseudomonadota</taxon>
        <taxon>Alphaproteobacteria</taxon>
        <taxon>Hyphomicrobiales</taxon>
        <taxon>Rhizobiaceae</taxon>
        <taxon>Flavimaribacter</taxon>
    </lineage>
</organism>
<comment type="caution">
    <text evidence="3">The sequence shown here is derived from an EMBL/GenBank/DDBJ whole genome shotgun (WGS) entry which is preliminary data.</text>
</comment>
<dbReference type="Pfam" id="PF00248">
    <property type="entry name" value="Aldo_ket_red"/>
    <property type="match status" value="1"/>
</dbReference>
<dbReference type="EMBL" id="JAICBX010000002">
    <property type="protein sequence ID" value="MBW8638309.1"/>
    <property type="molecule type" value="Genomic_DNA"/>
</dbReference>
<dbReference type="Proteomes" id="UP001196509">
    <property type="component" value="Unassembled WGS sequence"/>
</dbReference>
<dbReference type="AlphaFoldDB" id="A0AAE2ZLR2"/>
<dbReference type="Gene3D" id="3.20.20.100">
    <property type="entry name" value="NADP-dependent oxidoreductase domain"/>
    <property type="match status" value="1"/>
</dbReference>
<protein>
    <submittedName>
        <fullName evidence="3">Aldo/keto reductase</fullName>
    </submittedName>
</protein>
<dbReference type="CDD" id="cd19094">
    <property type="entry name" value="AKR_Tas-like"/>
    <property type="match status" value="1"/>
</dbReference>
<name>A0AAE2ZLR2_9HYPH</name>
<dbReference type="PANTHER" id="PTHR43364:SF4">
    <property type="entry name" value="NAD(P)-LINKED OXIDOREDUCTASE SUPERFAMILY PROTEIN"/>
    <property type="match status" value="1"/>
</dbReference>
<gene>
    <name evidence="3" type="ORF">K1W69_14025</name>
</gene>
<dbReference type="GO" id="GO:0016491">
    <property type="term" value="F:oxidoreductase activity"/>
    <property type="evidence" value="ECO:0007669"/>
    <property type="project" value="UniProtKB-KW"/>
</dbReference>